<dbReference type="GO" id="GO:0003700">
    <property type="term" value="F:DNA-binding transcription factor activity"/>
    <property type="evidence" value="ECO:0007669"/>
    <property type="project" value="InterPro"/>
</dbReference>
<evidence type="ECO:0000256" key="2">
    <source>
        <dbReference type="ARBA" id="ARBA00023125"/>
    </source>
</evidence>
<dbReference type="PRINTS" id="PR00032">
    <property type="entry name" value="HTHARAC"/>
</dbReference>
<keyword evidence="6" id="KW-1185">Reference proteome</keyword>
<dbReference type="eggNOG" id="COG2207">
    <property type="taxonomic scope" value="Bacteria"/>
</dbReference>
<organism evidence="5 6">
    <name type="scientific">Renibacterium salmoninarum (strain ATCC 33209 / DSM 20767 / JCM 11484 / NBRC 15589 / NCIMB 2235)</name>
    <dbReference type="NCBI Taxonomy" id="288705"/>
    <lineage>
        <taxon>Bacteria</taxon>
        <taxon>Bacillati</taxon>
        <taxon>Actinomycetota</taxon>
        <taxon>Actinomycetes</taxon>
        <taxon>Micrococcales</taxon>
        <taxon>Micrococcaceae</taxon>
        <taxon>Renibacterium</taxon>
    </lineage>
</organism>
<dbReference type="InterPro" id="IPR020449">
    <property type="entry name" value="Tscrpt_reg_AraC-type_HTH"/>
</dbReference>
<dbReference type="Pfam" id="PF12833">
    <property type="entry name" value="HTH_18"/>
    <property type="match status" value="1"/>
</dbReference>
<gene>
    <name evidence="5" type="ordered locus">RSal33209_1854</name>
</gene>
<evidence type="ECO:0000313" key="5">
    <source>
        <dbReference type="EMBL" id="ABY23587.1"/>
    </source>
</evidence>
<dbReference type="EMBL" id="CP000910">
    <property type="protein sequence ID" value="ABY23587.1"/>
    <property type="molecule type" value="Genomic_DNA"/>
</dbReference>
<keyword evidence="1" id="KW-0805">Transcription regulation</keyword>
<protein>
    <submittedName>
        <fullName evidence="5">Transcriptional Regulator, AraC family</fullName>
    </submittedName>
</protein>
<evidence type="ECO:0000313" key="6">
    <source>
        <dbReference type="Proteomes" id="UP000002007"/>
    </source>
</evidence>
<dbReference type="PANTHER" id="PTHR11019:SF159">
    <property type="entry name" value="TRANSCRIPTIONAL REGULATOR-RELATED"/>
    <property type="match status" value="1"/>
</dbReference>
<evidence type="ECO:0000259" key="4">
    <source>
        <dbReference type="PROSITE" id="PS01124"/>
    </source>
</evidence>
<proteinExistence type="predicted"/>
<sequence length="55" mass="5547">MAHLAEGSSVSQASARVGYSSTSAFIAAFRKVTGQTPGSYFSQFTGAGLDLDGSA</sequence>
<dbReference type="InterPro" id="IPR009057">
    <property type="entry name" value="Homeodomain-like_sf"/>
</dbReference>
<dbReference type="STRING" id="288705.RSal33209_1854"/>
<keyword evidence="3" id="KW-0804">Transcription</keyword>
<dbReference type="InterPro" id="IPR018060">
    <property type="entry name" value="HTH_AraC"/>
</dbReference>
<evidence type="ECO:0000256" key="1">
    <source>
        <dbReference type="ARBA" id="ARBA00023015"/>
    </source>
</evidence>
<reference evidence="6" key="1">
    <citation type="journal article" date="2008" name="J. Bacteriol.">
        <title>Genome sequence of the fish pathogen Renibacterium salmoninarum suggests reductive evolution away from an environmental Arthrobacter ancestor.</title>
        <authorList>
            <person name="Wiens G.D."/>
            <person name="Rockey D.D."/>
            <person name="Wu Z."/>
            <person name="Chang J."/>
            <person name="Levy R."/>
            <person name="Crane S."/>
            <person name="Chen D.S."/>
            <person name="Capri G.R."/>
            <person name="Burnett J.R."/>
            <person name="Sudheesh P.S."/>
            <person name="Schipma M.J."/>
            <person name="Burd H."/>
            <person name="Bhattacharyya A."/>
            <person name="Rhodes L.D."/>
            <person name="Kaul R."/>
            <person name="Strom M.S."/>
        </authorList>
    </citation>
    <scope>NUCLEOTIDE SEQUENCE [LARGE SCALE GENOMIC DNA]</scope>
    <source>
        <strain evidence="6">ATCC 33209 / DSM 20767 / JCM 11484 / NBRC 15589 / NCIMB 2235</strain>
    </source>
</reference>
<dbReference type="HOGENOM" id="CLU_3029194_0_0_11"/>
<keyword evidence="2" id="KW-0238">DNA-binding</keyword>
<dbReference type="GO" id="GO:0043565">
    <property type="term" value="F:sequence-specific DNA binding"/>
    <property type="evidence" value="ECO:0007669"/>
    <property type="project" value="InterPro"/>
</dbReference>
<dbReference type="KEGG" id="rsa:RSal33209_1854"/>
<accession>A9WQY1</accession>
<dbReference type="Proteomes" id="UP000002007">
    <property type="component" value="Chromosome"/>
</dbReference>
<evidence type="ECO:0000256" key="3">
    <source>
        <dbReference type="ARBA" id="ARBA00023163"/>
    </source>
</evidence>
<dbReference type="SUPFAM" id="SSF46689">
    <property type="entry name" value="Homeodomain-like"/>
    <property type="match status" value="1"/>
</dbReference>
<dbReference type="PANTHER" id="PTHR11019">
    <property type="entry name" value="HTH-TYPE TRANSCRIPTIONAL REGULATOR NIMR"/>
    <property type="match status" value="1"/>
</dbReference>
<dbReference type="AlphaFoldDB" id="A9WQY1"/>
<feature type="domain" description="HTH araC/xylS-type" evidence="4">
    <location>
        <begin position="1"/>
        <end position="43"/>
    </location>
</feature>
<dbReference type="Gene3D" id="1.10.10.60">
    <property type="entry name" value="Homeodomain-like"/>
    <property type="match status" value="1"/>
</dbReference>
<dbReference type="PROSITE" id="PS01124">
    <property type="entry name" value="HTH_ARAC_FAMILY_2"/>
    <property type="match status" value="1"/>
</dbReference>
<name>A9WQY1_RENSM</name>